<evidence type="ECO:0000256" key="5">
    <source>
        <dbReference type="ARBA" id="ARBA00022801"/>
    </source>
</evidence>
<keyword evidence="6 15" id="KW-0347">Helicase</keyword>
<dbReference type="SMART" id="SM00487">
    <property type="entry name" value="DEXDc"/>
    <property type="match status" value="1"/>
</dbReference>
<evidence type="ECO:0000256" key="12">
    <source>
        <dbReference type="ARBA" id="ARBA00034617"/>
    </source>
</evidence>
<keyword evidence="10 15" id="KW-0234">DNA repair</keyword>
<proteinExistence type="inferred from homology"/>
<keyword evidence="11" id="KW-0413">Isomerase</keyword>
<dbReference type="PANTHER" id="PTHR47964">
    <property type="entry name" value="ATP-DEPENDENT DNA HELICASE HOMOLOG RECG, CHLOROPLASTIC"/>
    <property type="match status" value="1"/>
</dbReference>
<feature type="domain" description="Helicase ATP-binding" evidence="16">
    <location>
        <begin position="287"/>
        <end position="469"/>
    </location>
</feature>
<dbReference type="NCBIfam" id="NF008165">
    <property type="entry name" value="PRK10917.1-3"/>
    <property type="match status" value="1"/>
</dbReference>
<evidence type="ECO:0000256" key="3">
    <source>
        <dbReference type="ARBA" id="ARBA00022741"/>
    </source>
</evidence>
<evidence type="ECO:0000256" key="14">
    <source>
        <dbReference type="ARBA" id="ARBA00048988"/>
    </source>
</evidence>
<dbReference type="EC" id="5.6.2.4" evidence="13 15"/>
<evidence type="ECO:0000256" key="7">
    <source>
        <dbReference type="ARBA" id="ARBA00022840"/>
    </source>
</evidence>
<dbReference type="InterPro" id="IPR047112">
    <property type="entry name" value="RecG/Mfd"/>
</dbReference>
<evidence type="ECO:0000256" key="10">
    <source>
        <dbReference type="ARBA" id="ARBA00023204"/>
    </source>
</evidence>
<dbReference type="InterPro" id="IPR033454">
    <property type="entry name" value="RecG_wedge"/>
</dbReference>
<comment type="similarity">
    <text evidence="1 15">Belongs to the helicase family. RecG subfamily.</text>
</comment>
<feature type="domain" description="Helicase C-terminal" evidence="17">
    <location>
        <begin position="503"/>
        <end position="649"/>
    </location>
</feature>
<dbReference type="SUPFAM" id="SSF50249">
    <property type="entry name" value="Nucleic acid-binding proteins"/>
    <property type="match status" value="1"/>
</dbReference>
<evidence type="ECO:0000256" key="1">
    <source>
        <dbReference type="ARBA" id="ARBA00007504"/>
    </source>
</evidence>
<dbReference type="Gene3D" id="2.40.50.140">
    <property type="entry name" value="Nucleic acid-binding proteins"/>
    <property type="match status" value="1"/>
</dbReference>
<evidence type="ECO:0000256" key="4">
    <source>
        <dbReference type="ARBA" id="ARBA00022763"/>
    </source>
</evidence>
<dbReference type="Pfam" id="PF00270">
    <property type="entry name" value="DEAD"/>
    <property type="match status" value="1"/>
</dbReference>
<comment type="catalytic activity">
    <reaction evidence="14 15">
        <text>ATP + H2O = ADP + phosphate + H(+)</text>
        <dbReference type="Rhea" id="RHEA:13065"/>
        <dbReference type="ChEBI" id="CHEBI:15377"/>
        <dbReference type="ChEBI" id="CHEBI:15378"/>
        <dbReference type="ChEBI" id="CHEBI:30616"/>
        <dbReference type="ChEBI" id="CHEBI:43474"/>
        <dbReference type="ChEBI" id="CHEBI:456216"/>
        <dbReference type="EC" id="5.6.2.4"/>
    </reaction>
</comment>
<dbReference type="NCBIfam" id="TIGR00643">
    <property type="entry name" value="recG"/>
    <property type="match status" value="1"/>
</dbReference>
<dbReference type="NCBIfam" id="NF008168">
    <property type="entry name" value="PRK10917.2-2"/>
    <property type="match status" value="1"/>
</dbReference>
<evidence type="ECO:0000256" key="6">
    <source>
        <dbReference type="ARBA" id="ARBA00022806"/>
    </source>
</evidence>
<dbReference type="Pfam" id="PF19833">
    <property type="entry name" value="RecG_dom3_C"/>
    <property type="match status" value="1"/>
</dbReference>
<dbReference type="InterPro" id="IPR027417">
    <property type="entry name" value="P-loop_NTPase"/>
</dbReference>
<dbReference type="Gene3D" id="3.40.50.300">
    <property type="entry name" value="P-loop containing nucleotide triphosphate hydrolases"/>
    <property type="match status" value="2"/>
</dbReference>
<comment type="function">
    <text evidence="15">Plays a critical role in recombination and DNA repair. Helps process Holliday junction intermediates to mature products by catalyzing branch migration. Has replication fork regression activity, unwinds stalled or blocked replication forks to make a HJ that can be resolved. Has a DNA unwinding activity characteristic of a DNA helicase with 3'-5' polarity.</text>
</comment>
<dbReference type="InterPro" id="IPR004609">
    <property type="entry name" value="ATP-dep_DNA_helicase_RecG"/>
</dbReference>
<comment type="caution">
    <text evidence="18">The sequence shown here is derived from an EMBL/GenBank/DDBJ whole genome shotgun (WGS) entry which is preliminary data.</text>
</comment>
<evidence type="ECO:0000313" key="18">
    <source>
        <dbReference type="EMBL" id="MEX6430021.1"/>
    </source>
</evidence>
<dbReference type="PANTHER" id="PTHR47964:SF1">
    <property type="entry name" value="ATP-DEPENDENT DNA HELICASE HOMOLOG RECG, CHLOROPLASTIC"/>
    <property type="match status" value="1"/>
</dbReference>
<protein>
    <recommendedName>
        <fullName evidence="2 15">ATP-dependent DNA helicase RecG</fullName>
        <ecNumber evidence="13 15">5.6.2.4</ecNumber>
    </recommendedName>
</protein>
<dbReference type="InterPro" id="IPR045562">
    <property type="entry name" value="RecG_dom3_C"/>
</dbReference>
<dbReference type="CDD" id="cd04488">
    <property type="entry name" value="RecG_wedge_OBF"/>
    <property type="match status" value="1"/>
</dbReference>
<dbReference type="GO" id="GO:0003678">
    <property type="term" value="F:DNA helicase activity"/>
    <property type="evidence" value="ECO:0007669"/>
    <property type="project" value="UniProtKB-EC"/>
</dbReference>
<dbReference type="CDD" id="cd17992">
    <property type="entry name" value="DEXHc_RecG"/>
    <property type="match status" value="1"/>
</dbReference>
<evidence type="ECO:0000259" key="17">
    <source>
        <dbReference type="PROSITE" id="PS51194"/>
    </source>
</evidence>
<keyword evidence="3 15" id="KW-0547">Nucleotide-binding</keyword>
<dbReference type="SUPFAM" id="SSF52540">
    <property type="entry name" value="P-loop containing nucleoside triphosphate hydrolases"/>
    <property type="match status" value="2"/>
</dbReference>
<evidence type="ECO:0000313" key="19">
    <source>
        <dbReference type="Proteomes" id="UP001560267"/>
    </source>
</evidence>
<name>A0ABV3Y392_9ACTN</name>
<dbReference type="InterPro" id="IPR011545">
    <property type="entry name" value="DEAD/DEAH_box_helicase_dom"/>
</dbReference>
<keyword evidence="7 15" id="KW-0067">ATP-binding</keyword>
<keyword evidence="4 15" id="KW-0227">DNA damage</keyword>
<dbReference type="Pfam" id="PF00271">
    <property type="entry name" value="Helicase_C"/>
    <property type="match status" value="1"/>
</dbReference>
<dbReference type="EMBL" id="JBFSHR010000032">
    <property type="protein sequence ID" value="MEX6430021.1"/>
    <property type="molecule type" value="Genomic_DNA"/>
</dbReference>
<evidence type="ECO:0000256" key="8">
    <source>
        <dbReference type="ARBA" id="ARBA00023125"/>
    </source>
</evidence>
<evidence type="ECO:0000256" key="2">
    <source>
        <dbReference type="ARBA" id="ARBA00017846"/>
    </source>
</evidence>
<dbReference type="InterPro" id="IPR014001">
    <property type="entry name" value="Helicase_ATP-bd"/>
</dbReference>
<evidence type="ECO:0000256" key="9">
    <source>
        <dbReference type="ARBA" id="ARBA00023172"/>
    </source>
</evidence>
<dbReference type="SMART" id="SM00490">
    <property type="entry name" value="HELICc"/>
    <property type="match status" value="1"/>
</dbReference>
<evidence type="ECO:0000256" key="15">
    <source>
        <dbReference type="RuleBase" id="RU363016"/>
    </source>
</evidence>
<keyword evidence="5 15" id="KW-0378">Hydrolase</keyword>
<evidence type="ECO:0000259" key="16">
    <source>
        <dbReference type="PROSITE" id="PS51192"/>
    </source>
</evidence>
<dbReference type="Pfam" id="PF17191">
    <property type="entry name" value="RecG_wedge"/>
    <property type="match status" value="1"/>
</dbReference>
<sequence length="721" mass="78895">MVGVVVRLDELTRLRVSELAGVGPARTRALAALGVETIYDLVTYFPRRYVDRSREVPIGEAVPGEQVLLVGRVMDARRIPTRGGRVLVEAQLVDSSGKITLAFFGQPYRAKQLANITGEVAVFGRVELFRRRRQMNNPLVDPIGDKTGAIVPLYPLREAAGLNSSDIARAVAQVFNEYAEFVDVVPPSLRGHLGLYDIYQALWQLHFPTNEQTRQVARKSVAFDELFLLQVKLAQLRAEREARAVATEHDANPFVPGSARLLEEFLAHLPYEPTDGQRSAIAEIARDMASPRAMHRLLQGDVGSGKTLVSVVAMLIAVQSGHQAVLVAPTEVLAEQHHRSISTLVAEARLPDSVTGRLFEGSPRPVSIDLLTGSTPAARRRRLLADLRAGALDIVVGTHALFNDELAFASLGLVVVDEQHRFGVEQRSALTDRVTVDQGSAPDTLVMTATPIPRTAAMTVYGDLDVSVIEGLPPGRQRVETRWARTALEAQVAFTLLRDEVAVGRQGYVVCPVVDESTKLQVRAVTEEFERLQQAELKGLRLGLIHGKLSSAAKDEVMRDFRDRAIDVLVATTVIEVGVDVPNATVMIIEDADRFGIAQLHQLRGRVGRGADKSYCYLLSEVDTAVAEARLGALVASDDGFVLAEIDLELRGEGTVLGGRQAGRTDLKVASLSHDRDLVLEARQHARALIAQDRSLEHHPRLRAMLQALFGDDEADFLLRS</sequence>
<dbReference type="InterPro" id="IPR012340">
    <property type="entry name" value="NA-bd_OB-fold"/>
</dbReference>
<keyword evidence="9 15" id="KW-0233">DNA recombination</keyword>
<gene>
    <name evidence="18" type="primary">recG</name>
    <name evidence="18" type="ORF">AB6A68_09240</name>
</gene>
<evidence type="ECO:0000256" key="11">
    <source>
        <dbReference type="ARBA" id="ARBA00023235"/>
    </source>
</evidence>
<dbReference type="Proteomes" id="UP001560267">
    <property type="component" value="Unassembled WGS sequence"/>
</dbReference>
<dbReference type="PROSITE" id="PS51192">
    <property type="entry name" value="HELICASE_ATP_BIND_1"/>
    <property type="match status" value="1"/>
</dbReference>
<keyword evidence="19" id="KW-1185">Reference proteome</keyword>
<dbReference type="GO" id="GO:0016787">
    <property type="term" value="F:hydrolase activity"/>
    <property type="evidence" value="ECO:0007669"/>
    <property type="project" value="UniProtKB-KW"/>
</dbReference>
<dbReference type="InterPro" id="IPR001650">
    <property type="entry name" value="Helicase_C-like"/>
</dbReference>
<keyword evidence="8" id="KW-0238">DNA-binding</keyword>
<accession>A0ABV3Y392</accession>
<organism evidence="18 19">
    <name type="scientific">Ferrimicrobium acidiphilum</name>
    <dbReference type="NCBI Taxonomy" id="121039"/>
    <lineage>
        <taxon>Bacteria</taxon>
        <taxon>Bacillati</taxon>
        <taxon>Actinomycetota</taxon>
        <taxon>Acidimicrobiia</taxon>
        <taxon>Acidimicrobiales</taxon>
        <taxon>Acidimicrobiaceae</taxon>
        <taxon>Ferrimicrobium</taxon>
    </lineage>
</organism>
<comment type="catalytic activity">
    <reaction evidence="12 15">
        <text>Couples ATP hydrolysis with the unwinding of duplex DNA by translocating in the 3'-5' direction.</text>
        <dbReference type="EC" id="5.6.2.4"/>
    </reaction>
</comment>
<evidence type="ECO:0000256" key="13">
    <source>
        <dbReference type="ARBA" id="ARBA00034808"/>
    </source>
</evidence>
<reference evidence="18 19" key="1">
    <citation type="submission" date="2024-07" db="EMBL/GenBank/DDBJ databases">
        <title>Draft Genome Sequence of Ferrimicrobium acidiphilum Strain YE2023, Isolated from a Pulp of Bioleach Reactor.</title>
        <authorList>
            <person name="Elkina Y.A."/>
            <person name="Bulaeva A.G."/>
            <person name="Beletsky A.V."/>
            <person name="Mardanov A.V."/>
        </authorList>
    </citation>
    <scope>NUCLEOTIDE SEQUENCE [LARGE SCALE GENOMIC DNA]</scope>
    <source>
        <strain evidence="18 19">YE2023</strain>
    </source>
</reference>
<dbReference type="PROSITE" id="PS51194">
    <property type="entry name" value="HELICASE_CTER"/>
    <property type="match status" value="1"/>
</dbReference>